<reference evidence="7" key="1">
    <citation type="submission" date="2021-09" db="EMBL/GenBank/DDBJ databases">
        <title>Genome analysis of Fictibacillus sp. KIGAM418 isolated from marine sediment.</title>
        <authorList>
            <person name="Seo M.-J."/>
            <person name="Cho E.-S."/>
            <person name="Hwang C.Y."/>
        </authorList>
    </citation>
    <scope>NUCLEOTIDE SEQUENCE</scope>
    <source>
        <strain evidence="7">KIGAM418</strain>
    </source>
</reference>
<keyword evidence="8" id="KW-1185">Reference proteome</keyword>
<feature type="transmembrane region" description="Helical" evidence="5">
    <location>
        <begin position="127"/>
        <end position="147"/>
    </location>
</feature>
<dbReference type="PANTHER" id="PTHR37422:SF23">
    <property type="entry name" value="TEICHURONIC ACID BIOSYNTHESIS PROTEIN TUAE"/>
    <property type="match status" value="1"/>
</dbReference>
<dbReference type="InterPro" id="IPR007016">
    <property type="entry name" value="O-antigen_ligase-rel_domated"/>
</dbReference>
<keyword evidence="2 5" id="KW-0812">Transmembrane</keyword>
<dbReference type="GO" id="GO:0016874">
    <property type="term" value="F:ligase activity"/>
    <property type="evidence" value="ECO:0007669"/>
    <property type="project" value="UniProtKB-KW"/>
</dbReference>
<comment type="subcellular location">
    <subcellularLocation>
        <location evidence="1">Membrane</location>
        <topology evidence="1">Multi-pass membrane protein</topology>
    </subcellularLocation>
</comment>
<evidence type="ECO:0000256" key="3">
    <source>
        <dbReference type="ARBA" id="ARBA00022989"/>
    </source>
</evidence>
<dbReference type="GO" id="GO:0016020">
    <property type="term" value="C:membrane"/>
    <property type="evidence" value="ECO:0007669"/>
    <property type="project" value="UniProtKB-SubCell"/>
</dbReference>
<feature type="transmembrane region" description="Helical" evidence="5">
    <location>
        <begin position="403"/>
        <end position="423"/>
    </location>
</feature>
<feature type="transmembrane region" description="Helical" evidence="5">
    <location>
        <begin position="70"/>
        <end position="90"/>
    </location>
</feature>
<protein>
    <submittedName>
        <fullName evidence="7">O-antigen ligase family protein</fullName>
    </submittedName>
</protein>
<feature type="transmembrane region" description="Helical" evidence="5">
    <location>
        <begin position="36"/>
        <end position="58"/>
    </location>
</feature>
<dbReference type="Proteomes" id="UP001139011">
    <property type="component" value="Unassembled WGS sequence"/>
</dbReference>
<evidence type="ECO:0000256" key="1">
    <source>
        <dbReference type="ARBA" id="ARBA00004141"/>
    </source>
</evidence>
<feature type="transmembrane region" description="Helical" evidence="5">
    <location>
        <begin position="185"/>
        <end position="204"/>
    </location>
</feature>
<evidence type="ECO:0000256" key="2">
    <source>
        <dbReference type="ARBA" id="ARBA00022692"/>
    </source>
</evidence>
<keyword evidence="3 5" id="KW-1133">Transmembrane helix</keyword>
<feature type="transmembrane region" description="Helical" evidence="5">
    <location>
        <begin position="256"/>
        <end position="274"/>
    </location>
</feature>
<dbReference type="PANTHER" id="PTHR37422">
    <property type="entry name" value="TEICHURONIC ACID BIOSYNTHESIS PROTEIN TUAE"/>
    <property type="match status" value="1"/>
</dbReference>
<evidence type="ECO:0000259" key="6">
    <source>
        <dbReference type="Pfam" id="PF04932"/>
    </source>
</evidence>
<keyword evidence="4 5" id="KW-0472">Membrane</keyword>
<comment type="caution">
    <text evidence="7">The sequence shown here is derived from an EMBL/GenBank/DDBJ whole genome shotgun (WGS) entry which is preliminary data.</text>
</comment>
<dbReference type="Pfam" id="PF04932">
    <property type="entry name" value="Wzy_C"/>
    <property type="match status" value="1"/>
</dbReference>
<feature type="transmembrane region" description="Helical" evidence="5">
    <location>
        <begin position="153"/>
        <end position="173"/>
    </location>
</feature>
<evidence type="ECO:0000256" key="5">
    <source>
        <dbReference type="SAM" id="Phobius"/>
    </source>
</evidence>
<dbReference type="EMBL" id="JAIWJX010000002">
    <property type="protein sequence ID" value="MCK6258695.1"/>
    <property type="molecule type" value="Genomic_DNA"/>
</dbReference>
<proteinExistence type="predicted"/>
<accession>A0A9X1XF34</accession>
<feature type="transmembrane region" description="Helical" evidence="5">
    <location>
        <begin position="235"/>
        <end position="251"/>
    </location>
</feature>
<evidence type="ECO:0000313" key="8">
    <source>
        <dbReference type="Proteomes" id="UP001139011"/>
    </source>
</evidence>
<name>A0A9X1XF34_9BACL</name>
<gene>
    <name evidence="7" type="ORF">LCY76_19185</name>
</gene>
<dbReference type="RefSeq" id="WP_248253942.1">
    <property type="nucleotide sequence ID" value="NZ_JAIWJX010000002.1"/>
</dbReference>
<feature type="transmembrane region" description="Helical" evidence="5">
    <location>
        <begin position="12"/>
        <end position="30"/>
    </location>
</feature>
<dbReference type="InterPro" id="IPR051533">
    <property type="entry name" value="WaaL-like"/>
</dbReference>
<evidence type="ECO:0000256" key="4">
    <source>
        <dbReference type="ARBA" id="ARBA00023136"/>
    </source>
</evidence>
<feature type="transmembrane region" description="Helical" evidence="5">
    <location>
        <begin position="280"/>
        <end position="297"/>
    </location>
</feature>
<evidence type="ECO:0000313" key="7">
    <source>
        <dbReference type="EMBL" id="MCK6258695.1"/>
    </source>
</evidence>
<feature type="transmembrane region" description="Helical" evidence="5">
    <location>
        <begin position="466"/>
        <end position="483"/>
    </location>
</feature>
<keyword evidence="7" id="KW-0436">Ligase</keyword>
<feature type="transmembrane region" description="Helical" evidence="5">
    <location>
        <begin position="96"/>
        <end position="115"/>
    </location>
</feature>
<feature type="domain" description="O-antigen ligase-related" evidence="6">
    <location>
        <begin position="265"/>
        <end position="414"/>
    </location>
</feature>
<organism evidence="7 8">
    <name type="scientific">Fictibacillus marinisediminis</name>
    <dbReference type="NCBI Taxonomy" id="2878389"/>
    <lineage>
        <taxon>Bacteria</taxon>
        <taxon>Bacillati</taxon>
        <taxon>Bacillota</taxon>
        <taxon>Bacilli</taxon>
        <taxon>Bacillales</taxon>
        <taxon>Fictibacillaceae</taxon>
        <taxon>Fictibacillus</taxon>
    </lineage>
</organism>
<feature type="transmembrane region" description="Helical" evidence="5">
    <location>
        <begin position="435"/>
        <end position="454"/>
    </location>
</feature>
<sequence length="494" mass="56186">MPDLRRLFQSKITQGILALCFAAITGSWLIDRVPVQSPLLLTAALAGYVALMAVFIAIKPVVQQIPIMNLLLYLLIFSSFLGAGIMNIPVGPISMFPYRMVYVLMVPVVLYLALFKKDILEWERVKVKPVMYFHLFWMLYALFSLSWTRSFSMGAVDLIFLIIGISLIFFMVFLMKKEEEFKHVYWIWLGMFAVLTVIGLWNHVTHNHLAISRINKVAEYQKGIPTSVFVNENDFASFISVSFFLVLAFVHRTRSWLLKAVGAALMLLSLYVMIFTSSRANFIAIPLGLAFWFVFLTNKKVKRSLVVLGFVGLAAGIVMFKEKFAAAIGKIEGMLHSLLASGSQAEIASVDIRSNLIKNGLLFFEKSFGFGIGSGNSKYYLMHYAEFPTKGIINVHNWWIEILVNYGAVIFAGYVLLYLWVILQLFRIFRQSGTLYEKIISEGLLGGMIAFSLSCISPSSQISLNYLWLLFAFSISYINFWRVKQNEVQYRPMK</sequence>
<dbReference type="AlphaFoldDB" id="A0A9X1XF34"/>
<feature type="transmembrane region" description="Helical" evidence="5">
    <location>
        <begin position="304"/>
        <end position="320"/>
    </location>
</feature>